<dbReference type="Proteomes" id="UP000316270">
    <property type="component" value="Chromosome 8"/>
</dbReference>
<organism evidence="2 3">
    <name type="scientific">Venturia effusa</name>
    <dbReference type="NCBI Taxonomy" id="50376"/>
    <lineage>
        <taxon>Eukaryota</taxon>
        <taxon>Fungi</taxon>
        <taxon>Dikarya</taxon>
        <taxon>Ascomycota</taxon>
        <taxon>Pezizomycotina</taxon>
        <taxon>Dothideomycetes</taxon>
        <taxon>Pleosporomycetidae</taxon>
        <taxon>Venturiales</taxon>
        <taxon>Venturiaceae</taxon>
        <taxon>Venturia</taxon>
    </lineage>
</organism>
<dbReference type="OrthoDB" id="3926334at2759"/>
<reference evidence="2 3" key="1">
    <citation type="submission" date="2019-07" db="EMBL/GenBank/DDBJ databases">
        <title>Finished genome of Venturia effusa.</title>
        <authorList>
            <person name="Young C.A."/>
            <person name="Cox M.P."/>
            <person name="Ganley A.R.D."/>
            <person name="David W.J."/>
        </authorList>
    </citation>
    <scope>NUCLEOTIDE SEQUENCE [LARGE SCALE GENOMIC DNA]</scope>
    <source>
        <strain evidence="3">albino</strain>
    </source>
</reference>
<keyword evidence="3" id="KW-1185">Reference proteome</keyword>
<sequence length="488" mass="55442">MTRGRIRSTLGYKLGLRPRKLCSPANPVPAEEGRTSAGGVLRRDMKKIQWTLRGKARRNLNFISSGKRQSRRQQQKALSSLKTGSRRENIPTEQRDLRIEDCRLVLRCARTPKAGSRTRTSLLDLPQDIRSKIFDRVIVKSHFKVPASAYRAKLSFSPNQSVVSYAKGVPPVNHQFYDEYVAAVCRHPSCCMIVTIQDMSRAQYVRRKRQLDPLIPSVTLAEFYPGDPVEYNVIVPEVSGPYFRNIQDLRLHCVIDRSDLGPNVPKSNCGTDTTPSIKAALAIRDLLPELRHCDIHVYFTVREIRAANYSLVWIDDCLKPLATLPSVSTAIQVMIPVTDSRDTKDPFRQHMKPWRATPGGSEEADWLHHGHNISQKDLGGVWNCYRCLRDCQPFHRYKRMEEGWTPRQEGNAYFQTMSSRWRDEGSGATVTNILTRVVDPTHPAPPPQPHVHPEMEHLSNMFAGYNALPGNDYVYPQQSSNRGPGQHS</sequence>
<proteinExistence type="predicted"/>
<accession>A0A517LAP3</accession>
<feature type="region of interest" description="Disordered" evidence="1">
    <location>
        <begin position="65"/>
        <end position="92"/>
    </location>
</feature>
<name>A0A517LAP3_9PEZI</name>
<evidence type="ECO:0000313" key="3">
    <source>
        <dbReference type="Proteomes" id="UP000316270"/>
    </source>
</evidence>
<evidence type="ECO:0000256" key="1">
    <source>
        <dbReference type="SAM" id="MobiDB-lite"/>
    </source>
</evidence>
<dbReference type="AlphaFoldDB" id="A0A517LAP3"/>
<gene>
    <name evidence="2" type="ORF">FKW77_003242</name>
</gene>
<protein>
    <submittedName>
        <fullName evidence="2">Uncharacterized protein</fullName>
    </submittedName>
</protein>
<dbReference type="EMBL" id="CP042192">
    <property type="protein sequence ID" value="QDS72697.1"/>
    <property type="molecule type" value="Genomic_DNA"/>
</dbReference>
<evidence type="ECO:0000313" key="2">
    <source>
        <dbReference type="EMBL" id="QDS72697.1"/>
    </source>
</evidence>